<dbReference type="CDD" id="cd22751">
    <property type="entry name" value="OTU_plant_OTU9-like"/>
    <property type="match status" value="1"/>
</dbReference>
<feature type="region of interest" description="Disordered" evidence="1">
    <location>
        <begin position="1"/>
        <end position="22"/>
    </location>
</feature>
<keyword evidence="4" id="KW-1185">Reference proteome</keyword>
<reference evidence="3 4" key="1">
    <citation type="journal article" date="2021" name="Comput. Struct. Biotechnol. J.">
        <title>De novo genome assembly of the potent medicinal plant Rehmannia glutinosa using nanopore technology.</title>
        <authorList>
            <person name="Ma L."/>
            <person name="Dong C."/>
            <person name="Song C."/>
            <person name="Wang X."/>
            <person name="Zheng X."/>
            <person name="Niu Y."/>
            <person name="Chen S."/>
            <person name="Feng W."/>
        </authorList>
    </citation>
    <scope>NUCLEOTIDE SEQUENCE [LARGE SCALE GENOMIC DNA]</scope>
    <source>
        <strain evidence="3">DH-2019</strain>
    </source>
</reference>
<dbReference type="PANTHER" id="PTHR21551">
    <property type="entry name" value="TOPOISOMERASE II-ASSOCIATED PROTEIN PAT1"/>
    <property type="match status" value="1"/>
</dbReference>
<feature type="region of interest" description="Disordered" evidence="1">
    <location>
        <begin position="603"/>
        <end position="630"/>
    </location>
</feature>
<feature type="domain" description="OTU" evidence="2">
    <location>
        <begin position="86"/>
        <end position="194"/>
    </location>
</feature>
<dbReference type="PROSITE" id="PS50802">
    <property type="entry name" value="OTU"/>
    <property type="match status" value="1"/>
</dbReference>
<accession>A0ABR0XCY4</accession>
<evidence type="ECO:0000259" key="2">
    <source>
        <dbReference type="PROSITE" id="PS50802"/>
    </source>
</evidence>
<feature type="compositionally biased region" description="Polar residues" evidence="1">
    <location>
        <begin position="369"/>
        <end position="383"/>
    </location>
</feature>
<sequence>MTDIYGNASSSSSSSLNSSHDTEDDHTIAAILAEDERLRIDGKLGKRLSHLDSIPHTPRVIGDIPDPNDATLDHERLAQRLTTYGLAEMQIEGDGNCQFRAVADQLFQNPDYHKYVRKEVIKQLKRHRKLYESYVPMKYRHYVRKMKRLGEWGDHVTLQAAADRFEAKICLVTSFRDTCYIEILPKDTSPARDSVLFDASQYTFFGKGIADEVELGGLEDEDDGGPVIGDRFNGEDELNEYHLFDKDEGSGLGSLSDIDDLATTFAKINKVVSGPRHPGVIGDRGSGSFSRESSSATEWARDADFPDLLDHHMSDSECYEENKRWSSQPHLSSMYLPESQPLCRTSSYPQQQQQPLQHCSSEPILVPKSSFTSFPPPGSQQQASYNNSHHFNLSSLSGGPQSPLSASNNSPLTNSALHLSGLPRGFHYNTNTSHLTSPNISRHNRLQNQWSSHAGVLHGDHSILLNNILQHQYQNGLLPSQLLSPQQQRGNFSFQPSLAHYSALQSQIFSTFPSPAHLNKYGDKRESKPKSGQKGRHSVRFSHQGSDASSHRSDSNLPQFRSKHMTAEEIESILKMQHAATHGNDPYLDDYYHQARLAKKSAETRSRYRFCPPHQREQSSRSRNSTESQPHLHVDALGRVCFSSVRRPSPLLEVEPPPPACGDGNAEQKLFEKPLEKEPMLAARVTIEDGLCLLLEVDDIDRLLQFTQPQDGGSQLRRKRHVLLEGLAASLQLVDPLGKTGNSVGLSPKDDIVFLRIVSLSKGRKLISKFLQLLLPAEAANTINDLAKKVSLCVSGMDLNSLSACLAAVVCSSEQPPLRPVGSPAGDGASVILKSVLERATILLRDPQFASNFSIPNPALWQASFDAFFGLLTKYCVIKYDSIVQSLIDQNVPSAEAIGSEAARAVSREMPVELLRASLPHTDESQKKLLLNFAQRSMPVTGFNAHGGNSGQINPESVRG</sequence>
<comment type="caution">
    <text evidence="3">The sequence shown here is derived from an EMBL/GenBank/DDBJ whole genome shotgun (WGS) entry which is preliminary data.</text>
</comment>
<protein>
    <recommendedName>
        <fullName evidence="2">OTU domain-containing protein</fullName>
    </recommendedName>
</protein>
<feature type="region of interest" description="Disordered" evidence="1">
    <location>
        <begin position="515"/>
        <end position="559"/>
    </location>
</feature>
<feature type="region of interest" description="Disordered" evidence="1">
    <location>
        <begin position="276"/>
        <end position="297"/>
    </location>
</feature>
<feature type="compositionally biased region" description="Low complexity" evidence="1">
    <location>
        <begin position="9"/>
        <end position="19"/>
    </location>
</feature>
<dbReference type="InterPro" id="IPR038765">
    <property type="entry name" value="Papain-like_cys_pep_sf"/>
</dbReference>
<dbReference type="SUPFAM" id="SSF54001">
    <property type="entry name" value="Cysteine proteinases"/>
    <property type="match status" value="1"/>
</dbReference>
<feature type="region of interest" description="Disordered" evidence="1">
    <location>
        <begin position="367"/>
        <end position="411"/>
    </location>
</feature>
<gene>
    <name evidence="3" type="ORF">DH2020_011293</name>
</gene>
<dbReference type="InterPro" id="IPR003323">
    <property type="entry name" value="OTU_dom"/>
</dbReference>
<feature type="compositionally biased region" description="Low complexity" evidence="1">
    <location>
        <begin position="286"/>
        <end position="295"/>
    </location>
</feature>
<dbReference type="InterPro" id="IPR039900">
    <property type="entry name" value="Pat1-like"/>
</dbReference>
<evidence type="ECO:0000313" key="3">
    <source>
        <dbReference type="EMBL" id="KAK6157045.1"/>
    </source>
</evidence>
<feature type="compositionally biased region" description="Low complexity" evidence="1">
    <location>
        <begin position="384"/>
        <end position="407"/>
    </location>
</feature>
<dbReference type="PANTHER" id="PTHR21551:SF24">
    <property type="entry name" value="PROTEIN PAT1 HOMOLOG 2"/>
    <property type="match status" value="1"/>
</dbReference>
<evidence type="ECO:0000256" key="1">
    <source>
        <dbReference type="SAM" id="MobiDB-lite"/>
    </source>
</evidence>
<organism evidence="3 4">
    <name type="scientific">Rehmannia glutinosa</name>
    <name type="common">Chinese foxglove</name>
    <dbReference type="NCBI Taxonomy" id="99300"/>
    <lineage>
        <taxon>Eukaryota</taxon>
        <taxon>Viridiplantae</taxon>
        <taxon>Streptophyta</taxon>
        <taxon>Embryophyta</taxon>
        <taxon>Tracheophyta</taxon>
        <taxon>Spermatophyta</taxon>
        <taxon>Magnoliopsida</taxon>
        <taxon>eudicotyledons</taxon>
        <taxon>Gunneridae</taxon>
        <taxon>Pentapetalae</taxon>
        <taxon>asterids</taxon>
        <taxon>lamiids</taxon>
        <taxon>Lamiales</taxon>
        <taxon>Orobanchaceae</taxon>
        <taxon>Rehmannieae</taxon>
        <taxon>Rehmannia</taxon>
    </lineage>
</organism>
<name>A0ABR0XCY4_REHGL</name>
<feature type="compositionally biased region" description="Basic and acidic residues" evidence="1">
    <location>
        <begin position="520"/>
        <end position="529"/>
    </location>
</feature>
<proteinExistence type="predicted"/>
<evidence type="ECO:0000313" key="4">
    <source>
        <dbReference type="Proteomes" id="UP001318860"/>
    </source>
</evidence>
<dbReference type="Gene3D" id="3.90.70.80">
    <property type="match status" value="1"/>
</dbReference>
<dbReference type="Proteomes" id="UP001318860">
    <property type="component" value="Unassembled WGS sequence"/>
</dbReference>
<dbReference type="Pfam" id="PF02338">
    <property type="entry name" value="OTU"/>
    <property type="match status" value="1"/>
</dbReference>
<feature type="compositionally biased region" description="Basic residues" evidence="1">
    <location>
        <begin position="531"/>
        <end position="540"/>
    </location>
</feature>
<dbReference type="EMBL" id="JABTTQ020000005">
    <property type="protein sequence ID" value="KAK6157045.1"/>
    <property type="molecule type" value="Genomic_DNA"/>
</dbReference>